<dbReference type="EMBL" id="CALLCH030000015">
    <property type="protein sequence ID" value="CAI4216089.1"/>
    <property type="molecule type" value="Genomic_DNA"/>
</dbReference>
<feature type="chain" id="PRO_5040122574" description="Peptidase M20 dimerisation domain-containing protein" evidence="6">
    <location>
        <begin position="22"/>
        <end position="414"/>
    </location>
</feature>
<comment type="cofactor">
    <cofactor evidence="1">
        <name>Zn(2+)</name>
        <dbReference type="ChEBI" id="CHEBI:29105"/>
    </cofactor>
</comment>
<dbReference type="GO" id="GO:0046872">
    <property type="term" value="F:metal ion binding"/>
    <property type="evidence" value="ECO:0007669"/>
    <property type="project" value="UniProtKB-KW"/>
</dbReference>
<keyword evidence="5" id="KW-0862">Zinc</keyword>
<keyword evidence="9" id="KW-1185">Reference proteome</keyword>
<keyword evidence="4" id="KW-0378">Hydrolase</keyword>
<dbReference type="Proteomes" id="UP000838763">
    <property type="component" value="Unassembled WGS sequence"/>
</dbReference>
<dbReference type="CDD" id="cd05652">
    <property type="entry name" value="M20_ArgE_DapE-like_fungal"/>
    <property type="match status" value="1"/>
</dbReference>
<sequence>MRALPLSLLTLLGAASATLDAEYPQVPLVAQDRTPDVSPEAPYSSTMRDELLALHRSLVEIESETLYETHVGDWLADYLEARGYTVQRQHMPVRSPGAGEARFNIIAWPGKTGRPQPRVIVSSHIDAVPPHIPYAISDEHPTAETVIRGRGSVDAKGSVAAQIVAVQSLLDGGAVDEADVALLFVVGEEGPGDGMRFFSESAERRALGGFEAVIFGEPTQNKLACGHKGGLFCSVEARGVAGHSGYPWLGKSANELLVRAMYALATTDLGSSDRFGNTTVNIGRFYGGVAINVIPEHAKADLAVRVAIGPEDEGGLIVAERIRGILAGIDPEAFTLEYTHAYGVVESDCTAPGFETTVESYGTDMPNLKGDYTRYLYGPGSILVAHGPTESLTVGDLETAVDGFKRLILHALRK</sequence>
<dbReference type="InterPro" id="IPR002933">
    <property type="entry name" value="Peptidase_M20"/>
</dbReference>
<dbReference type="InterPro" id="IPR001261">
    <property type="entry name" value="ArgE/DapE_CS"/>
</dbReference>
<evidence type="ECO:0000256" key="5">
    <source>
        <dbReference type="ARBA" id="ARBA00022833"/>
    </source>
</evidence>
<keyword evidence="3" id="KW-0479">Metal-binding</keyword>
<comment type="caution">
    <text evidence="8">The sequence shown here is derived from an EMBL/GenBank/DDBJ whole genome shotgun (WGS) entry which is preliminary data.</text>
</comment>
<protein>
    <recommendedName>
        <fullName evidence="7">Peptidase M20 dimerisation domain-containing protein</fullName>
    </recommendedName>
</protein>
<dbReference type="InterPro" id="IPR011650">
    <property type="entry name" value="Peptidase_M20_dimer"/>
</dbReference>
<dbReference type="OrthoDB" id="3064516at2759"/>
<feature type="signal peptide" evidence="6">
    <location>
        <begin position="1"/>
        <end position="21"/>
    </location>
</feature>
<dbReference type="InterPro" id="IPR050072">
    <property type="entry name" value="Peptidase_M20A"/>
</dbReference>
<dbReference type="PROSITE" id="PS00759">
    <property type="entry name" value="ARGE_DAPE_CPG2_2"/>
    <property type="match status" value="1"/>
</dbReference>
<keyword evidence="6" id="KW-0732">Signal</keyword>
<reference evidence="8" key="1">
    <citation type="submission" date="2022-11" db="EMBL/GenBank/DDBJ databases">
        <authorList>
            <person name="Scott C."/>
            <person name="Bruce N."/>
        </authorList>
    </citation>
    <scope>NUCLEOTIDE SEQUENCE</scope>
</reference>
<gene>
    <name evidence="8" type="ORF">PPNO1_LOCUS5754</name>
</gene>
<evidence type="ECO:0000256" key="1">
    <source>
        <dbReference type="ARBA" id="ARBA00001947"/>
    </source>
</evidence>
<dbReference type="AlphaFoldDB" id="A0A9P1H6B7"/>
<evidence type="ECO:0000256" key="2">
    <source>
        <dbReference type="ARBA" id="ARBA00006247"/>
    </source>
</evidence>
<evidence type="ECO:0000313" key="9">
    <source>
        <dbReference type="Proteomes" id="UP000838763"/>
    </source>
</evidence>
<organism evidence="8 9">
    <name type="scientific">Parascedosporium putredinis</name>
    <dbReference type="NCBI Taxonomy" id="1442378"/>
    <lineage>
        <taxon>Eukaryota</taxon>
        <taxon>Fungi</taxon>
        <taxon>Dikarya</taxon>
        <taxon>Ascomycota</taxon>
        <taxon>Pezizomycotina</taxon>
        <taxon>Sordariomycetes</taxon>
        <taxon>Hypocreomycetidae</taxon>
        <taxon>Microascales</taxon>
        <taxon>Microascaceae</taxon>
        <taxon>Parascedosporium</taxon>
    </lineage>
</organism>
<dbReference type="Gene3D" id="3.40.630.10">
    <property type="entry name" value="Zn peptidases"/>
    <property type="match status" value="1"/>
</dbReference>
<evidence type="ECO:0000313" key="8">
    <source>
        <dbReference type="EMBL" id="CAI4216089.1"/>
    </source>
</evidence>
<dbReference type="Pfam" id="PF07687">
    <property type="entry name" value="M20_dimer"/>
    <property type="match status" value="1"/>
</dbReference>
<dbReference type="Pfam" id="PF01546">
    <property type="entry name" value="Peptidase_M20"/>
    <property type="match status" value="1"/>
</dbReference>
<evidence type="ECO:0000256" key="6">
    <source>
        <dbReference type="SAM" id="SignalP"/>
    </source>
</evidence>
<dbReference type="PANTHER" id="PTHR43808">
    <property type="entry name" value="ACETYLORNITHINE DEACETYLASE"/>
    <property type="match status" value="1"/>
</dbReference>
<evidence type="ECO:0000259" key="7">
    <source>
        <dbReference type="Pfam" id="PF07687"/>
    </source>
</evidence>
<dbReference type="GO" id="GO:0016787">
    <property type="term" value="F:hydrolase activity"/>
    <property type="evidence" value="ECO:0007669"/>
    <property type="project" value="UniProtKB-KW"/>
</dbReference>
<dbReference type="InterPro" id="IPR036264">
    <property type="entry name" value="Bact_exopeptidase_dim_dom"/>
</dbReference>
<dbReference type="PANTHER" id="PTHR43808:SF30">
    <property type="entry name" value="ACETYLORNITHINE DEACETYLASE"/>
    <property type="match status" value="1"/>
</dbReference>
<feature type="domain" description="Peptidase M20 dimerisation" evidence="7">
    <location>
        <begin position="226"/>
        <end position="307"/>
    </location>
</feature>
<dbReference type="Gene3D" id="3.30.70.360">
    <property type="match status" value="1"/>
</dbReference>
<accession>A0A9P1H6B7</accession>
<dbReference type="SUPFAM" id="SSF55031">
    <property type="entry name" value="Bacterial exopeptidase dimerisation domain"/>
    <property type="match status" value="1"/>
</dbReference>
<proteinExistence type="inferred from homology"/>
<evidence type="ECO:0000256" key="3">
    <source>
        <dbReference type="ARBA" id="ARBA00022723"/>
    </source>
</evidence>
<evidence type="ECO:0000256" key="4">
    <source>
        <dbReference type="ARBA" id="ARBA00022801"/>
    </source>
</evidence>
<name>A0A9P1H6B7_9PEZI</name>
<dbReference type="SUPFAM" id="SSF53187">
    <property type="entry name" value="Zn-dependent exopeptidases"/>
    <property type="match status" value="1"/>
</dbReference>
<comment type="similarity">
    <text evidence="2">Belongs to the peptidase M20A family.</text>
</comment>